<feature type="compositionally biased region" description="Acidic residues" evidence="1">
    <location>
        <begin position="373"/>
        <end position="408"/>
    </location>
</feature>
<dbReference type="InterPro" id="IPR016024">
    <property type="entry name" value="ARM-type_fold"/>
</dbReference>
<evidence type="ECO:0000256" key="1">
    <source>
        <dbReference type="SAM" id="MobiDB-lite"/>
    </source>
</evidence>
<gene>
    <name evidence="2" type="ORF">LSAT_V11C800410720</name>
</gene>
<dbReference type="SUPFAM" id="SSF48371">
    <property type="entry name" value="ARM repeat"/>
    <property type="match status" value="1"/>
</dbReference>
<feature type="region of interest" description="Disordered" evidence="1">
    <location>
        <begin position="366"/>
        <end position="408"/>
    </location>
</feature>
<protein>
    <recommendedName>
        <fullName evidence="4">DDE Tnp4 domain-containing protein</fullName>
    </recommendedName>
</protein>
<keyword evidence="3" id="KW-1185">Reference proteome</keyword>
<comment type="caution">
    <text evidence="2">The sequence shown here is derived from an EMBL/GenBank/DDBJ whole genome shotgun (WGS) entry which is preliminary data.</text>
</comment>
<sequence length="408" mass="47159">MDNFPPPIISSSDDNDFDDDFILYTLLSAARDVVRERGESSNVDKKHRKWINRDREAAHELLVHDYFVVDNFARNYEFFQLRWDARGKHGFTTIQKCTAVLRQLEYGITADASDEYLKMYERTELYRDIYLRHPTKSDVEQLYAAHQAKHGFPGMLGSIDCTHWEWENYPNMWRGQFTRGDHGVPTVILEAVVSNDLWFWHAFFGMVGSNNDLNVLQASPIFNDILQGKAPEMSYVVNGNEYKYGYYLGDGIYPEYATVVKSYTFSADDKRKMFKLAQESARKDVERAFGVLKQRWHIIKHPARTWDREKLRTVLTACVILHNMIIDEEGRAICSYTTNDILNPPAIIQVGSPAYFSRVLEIQNRTRQFQGQNDDEDDDDDDGVDGDDEEDDDGGDEADDTGDDNDDD</sequence>
<evidence type="ECO:0000313" key="3">
    <source>
        <dbReference type="Proteomes" id="UP000235145"/>
    </source>
</evidence>
<proteinExistence type="predicted"/>
<organism evidence="2 3">
    <name type="scientific">Lactuca sativa</name>
    <name type="common">Garden lettuce</name>
    <dbReference type="NCBI Taxonomy" id="4236"/>
    <lineage>
        <taxon>Eukaryota</taxon>
        <taxon>Viridiplantae</taxon>
        <taxon>Streptophyta</taxon>
        <taxon>Embryophyta</taxon>
        <taxon>Tracheophyta</taxon>
        <taxon>Spermatophyta</taxon>
        <taxon>Magnoliopsida</taxon>
        <taxon>eudicotyledons</taxon>
        <taxon>Gunneridae</taxon>
        <taxon>Pentapetalae</taxon>
        <taxon>asterids</taxon>
        <taxon>campanulids</taxon>
        <taxon>Asterales</taxon>
        <taxon>Asteraceae</taxon>
        <taxon>Cichorioideae</taxon>
        <taxon>Cichorieae</taxon>
        <taxon>Lactucinae</taxon>
        <taxon>Lactuca</taxon>
    </lineage>
</organism>
<dbReference type="AlphaFoldDB" id="A0A9R1UM10"/>
<name>A0A9R1UM10_LACSA</name>
<dbReference type="PANTHER" id="PTHR47150">
    <property type="entry name" value="OS12G0169200 PROTEIN"/>
    <property type="match status" value="1"/>
</dbReference>
<accession>A0A9R1UM10</accession>
<dbReference type="EMBL" id="NBSK02000008">
    <property type="protein sequence ID" value="KAJ0189338.1"/>
    <property type="molecule type" value="Genomic_DNA"/>
</dbReference>
<reference evidence="2 3" key="1">
    <citation type="journal article" date="2017" name="Nat. Commun.">
        <title>Genome assembly with in vitro proximity ligation data and whole-genome triplication in lettuce.</title>
        <authorList>
            <person name="Reyes-Chin-Wo S."/>
            <person name="Wang Z."/>
            <person name="Yang X."/>
            <person name="Kozik A."/>
            <person name="Arikit S."/>
            <person name="Song C."/>
            <person name="Xia L."/>
            <person name="Froenicke L."/>
            <person name="Lavelle D.O."/>
            <person name="Truco M.J."/>
            <person name="Xia R."/>
            <person name="Zhu S."/>
            <person name="Xu C."/>
            <person name="Xu H."/>
            <person name="Xu X."/>
            <person name="Cox K."/>
            <person name="Korf I."/>
            <person name="Meyers B.C."/>
            <person name="Michelmore R.W."/>
        </authorList>
    </citation>
    <scope>NUCLEOTIDE SEQUENCE [LARGE SCALE GENOMIC DNA]</scope>
    <source>
        <strain evidence="3">cv. Salinas</strain>
        <tissue evidence="2">Seedlings</tissue>
    </source>
</reference>
<evidence type="ECO:0000313" key="2">
    <source>
        <dbReference type="EMBL" id="KAJ0189338.1"/>
    </source>
</evidence>
<dbReference type="InterPro" id="IPR006912">
    <property type="entry name" value="Harbinger_derived_prot"/>
</dbReference>
<dbReference type="Pfam" id="PF04827">
    <property type="entry name" value="Plant_tran"/>
    <property type="match status" value="1"/>
</dbReference>
<evidence type="ECO:0008006" key="4">
    <source>
        <dbReference type="Google" id="ProtNLM"/>
    </source>
</evidence>
<dbReference type="Proteomes" id="UP000235145">
    <property type="component" value="Unassembled WGS sequence"/>
</dbReference>
<dbReference type="PANTHER" id="PTHR47150:SF4">
    <property type="entry name" value="HARBINGER TRANSPOSASE-DERIVED PROTEIN-RELATED"/>
    <property type="match status" value="1"/>
</dbReference>